<organism evidence="4 5">
    <name type="scientific">Candidatus Entotheonella gemina</name>
    <dbReference type="NCBI Taxonomy" id="1429439"/>
    <lineage>
        <taxon>Bacteria</taxon>
        <taxon>Pseudomonadati</taxon>
        <taxon>Nitrospinota/Tectimicrobiota group</taxon>
        <taxon>Candidatus Tectimicrobiota</taxon>
        <taxon>Candidatus Entotheonellia</taxon>
        <taxon>Candidatus Entotheonellales</taxon>
        <taxon>Candidatus Entotheonellaceae</taxon>
        <taxon>Candidatus Entotheonella</taxon>
    </lineage>
</organism>
<dbReference type="GO" id="GO:0016829">
    <property type="term" value="F:lyase activity"/>
    <property type="evidence" value="ECO:0007669"/>
    <property type="project" value="UniProtKB-KW"/>
</dbReference>
<dbReference type="InterPro" id="IPR014748">
    <property type="entry name" value="Enoyl-CoA_hydra_C"/>
</dbReference>
<dbReference type="FunFam" id="3.90.226.10:FF:000009">
    <property type="entry name" value="Carnitinyl-CoA dehydratase"/>
    <property type="match status" value="1"/>
</dbReference>
<dbReference type="PATRIC" id="fig|1429439.4.peg.3012"/>
<dbReference type="InterPro" id="IPR001753">
    <property type="entry name" value="Enoyl-CoA_hydra/iso"/>
</dbReference>
<dbReference type="GO" id="GO:0006635">
    <property type="term" value="P:fatty acid beta-oxidation"/>
    <property type="evidence" value="ECO:0007669"/>
    <property type="project" value="TreeGrafter"/>
</dbReference>
<sequence>MSSDTVRFDLADRVAVITLNRPSQRNAMNRELSGALLEALQRVREDADIRAAVLTGAGGTFSAGADLKERAQGGRADANKIESIVETHRTKGFSTMPMEKPLIAAIDGYCLAAGLELALICDIRICTPEARFGLPEIIRGFFPGGGGPQRLVRAIPQSAAMEMILTGDQIDASTAQQFGLVSRVVPQEDLLDTARQIAQRIAGHAPLAVRAVKEVAQASLDETLDQALRFGGTLRWIIGQTDDAKEGPRAFAERREAQYKGQ</sequence>
<proteinExistence type="inferred from homology"/>
<comment type="caution">
    <text evidence="4">The sequence shown here is derived from an EMBL/GenBank/DDBJ whole genome shotgun (WGS) entry which is preliminary data.</text>
</comment>
<reference evidence="4 5" key="1">
    <citation type="journal article" date="2014" name="Nature">
        <title>An environmental bacterial taxon with a large and distinct metabolic repertoire.</title>
        <authorList>
            <person name="Wilson M.C."/>
            <person name="Mori T."/>
            <person name="Ruckert C."/>
            <person name="Uria A.R."/>
            <person name="Helf M.J."/>
            <person name="Takada K."/>
            <person name="Gernert C."/>
            <person name="Steffens U.A."/>
            <person name="Heycke N."/>
            <person name="Schmitt S."/>
            <person name="Rinke C."/>
            <person name="Helfrich E.J."/>
            <person name="Brachmann A.O."/>
            <person name="Gurgui C."/>
            <person name="Wakimoto T."/>
            <person name="Kracht M."/>
            <person name="Crusemann M."/>
            <person name="Hentschel U."/>
            <person name="Abe I."/>
            <person name="Matsunaga S."/>
            <person name="Kalinowski J."/>
            <person name="Takeyama H."/>
            <person name="Piel J."/>
        </authorList>
    </citation>
    <scope>NUCLEOTIDE SEQUENCE [LARGE SCALE GENOMIC DNA]</scope>
    <source>
        <strain evidence="5">TSY2</strain>
    </source>
</reference>
<dbReference type="PROSITE" id="PS00166">
    <property type="entry name" value="ENOYL_COA_HYDRATASE"/>
    <property type="match status" value="1"/>
</dbReference>
<dbReference type="SUPFAM" id="SSF52096">
    <property type="entry name" value="ClpP/crotonase"/>
    <property type="match status" value="1"/>
</dbReference>
<dbReference type="Pfam" id="PF00378">
    <property type="entry name" value="ECH_1"/>
    <property type="match status" value="1"/>
</dbReference>
<protein>
    <recommendedName>
        <fullName evidence="6">Enoyl-CoA hydratase</fullName>
    </recommendedName>
</protein>
<dbReference type="Gene3D" id="1.10.12.10">
    <property type="entry name" value="Lyase 2-enoyl-coa Hydratase, Chain A, domain 2"/>
    <property type="match status" value="1"/>
</dbReference>
<dbReference type="Proteomes" id="UP000019140">
    <property type="component" value="Unassembled WGS sequence"/>
</dbReference>
<evidence type="ECO:0008006" key="6">
    <source>
        <dbReference type="Google" id="ProtNLM"/>
    </source>
</evidence>
<dbReference type="CDD" id="cd06558">
    <property type="entry name" value="crotonase-like"/>
    <property type="match status" value="1"/>
</dbReference>
<comment type="similarity">
    <text evidence="1 3">Belongs to the enoyl-CoA hydratase/isomerase family.</text>
</comment>
<dbReference type="AlphaFoldDB" id="W4M9P3"/>
<dbReference type="PANTHER" id="PTHR11941:SF54">
    <property type="entry name" value="ENOYL-COA HYDRATASE, MITOCHONDRIAL"/>
    <property type="match status" value="1"/>
</dbReference>
<evidence type="ECO:0000256" key="2">
    <source>
        <dbReference type="ARBA" id="ARBA00023239"/>
    </source>
</evidence>
<dbReference type="Gene3D" id="3.90.226.10">
    <property type="entry name" value="2-enoyl-CoA Hydratase, Chain A, domain 1"/>
    <property type="match status" value="1"/>
</dbReference>
<evidence type="ECO:0000313" key="5">
    <source>
        <dbReference type="Proteomes" id="UP000019140"/>
    </source>
</evidence>
<dbReference type="HOGENOM" id="CLU_009834_7_4_7"/>
<evidence type="ECO:0000256" key="3">
    <source>
        <dbReference type="RuleBase" id="RU003707"/>
    </source>
</evidence>
<evidence type="ECO:0000256" key="1">
    <source>
        <dbReference type="ARBA" id="ARBA00005254"/>
    </source>
</evidence>
<dbReference type="InterPro" id="IPR029045">
    <property type="entry name" value="ClpP/crotonase-like_dom_sf"/>
</dbReference>
<accession>W4M9P3</accession>
<name>W4M9P3_9BACT</name>
<gene>
    <name evidence="4" type="ORF">ETSY2_17770</name>
</gene>
<keyword evidence="5" id="KW-1185">Reference proteome</keyword>
<dbReference type="EMBL" id="AZHX01000728">
    <property type="protein sequence ID" value="ETX06327.1"/>
    <property type="molecule type" value="Genomic_DNA"/>
</dbReference>
<dbReference type="InterPro" id="IPR018376">
    <property type="entry name" value="Enoyl-CoA_hyd/isom_CS"/>
</dbReference>
<evidence type="ECO:0000313" key="4">
    <source>
        <dbReference type="EMBL" id="ETX06327.1"/>
    </source>
</evidence>
<keyword evidence="2" id="KW-0456">Lyase</keyword>
<dbReference type="PANTHER" id="PTHR11941">
    <property type="entry name" value="ENOYL-COA HYDRATASE-RELATED"/>
    <property type="match status" value="1"/>
</dbReference>